<dbReference type="EMBL" id="JAPAAF010000039">
    <property type="protein sequence ID" value="MCW0484500.1"/>
    <property type="molecule type" value="Genomic_DNA"/>
</dbReference>
<name>A0AA41Y9N2_9BACT</name>
<feature type="signal peptide" evidence="6">
    <location>
        <begin position="1"/>
        <end position="26"/>
    </location>
</feature>
<dbReference type="Pfam" id="PF07980">
    <property type="entry name" value="SusD_RagB"/>
    <property type="match status" value="1"/>
</dbReference>
<dbReference type="SUPFAM" id="SSF48452">
    <property type="entry name" value="TPR-like"/>
    <property type="match status" value="1"/>
</dbReference>
<evidence type="ECO:0000259" key="7">
    <source>
        <dbReference type="Pfam" id="PF07980"/>
    </source>
</evidence>
<dbReference type="GO" id="GO:0009279">
    <property type="term" value="C:cell outer membrane"/>
    <property type="evidence" value="ECO:0007669"/>
    <property type="project" value="UniProtKB-SubCell"/>
</dbReference>
<keyword evidence="3 6" id="KW-0732">Signal</keyword>
<reference evidence="9" key="1">
    <citation type="submission" date="2022-10" db="EMBL/GenBank/DDBJ databases">
        <title>Gaoshiqiia sediminis gen. nov., sp. nov., isolated from coastal sediment.</title>
        <authorList>
            <person name="Yu W.X."/>
            <person name="Mu D.S."/>
            <person name="Du J.Z."/>
            <person name="Liang Y.Q."/>
        </authorList>
    </citation>
    <scope>NUCLEOTIDE SEQUENCE</scope>
    <source>
        <strain evidence="9">A06</strain>
    </source>
</reference>
<dbReference type="Gene3D" id="1.25.40.390">
    <property type="match status" value="1"/>
</dbReference>
<feature type="domain" description="SusD-like N-terminal" evidence="8">
    <location>
        <begin position="101"/>
        <end position="229"/>
    </location>
</feature>
<feature type="domain" description="RagB/SusD" evidence="7">
    <location>
        <begin position="298"/>
        <end position="579"/>
    </location>
</feature>
<dbReference type="Proteomes" id="UP001163821">
    <property type="component" value="Unassembled WGS sequence"/>
</dbReference>
<feature type="chain" id="PRO_5041418314" evidence="6">
    <location>
        <begin position="27"/>
        <end position="579"/>
    </location>
</feature>
<comment type="similarity">
    <text evidence="2">Belongs to the SusD family.</text>
</comment>
<sequence>MKKYRNKLFSTAKIFMLLGLFLLTFSCDEDKYMDEVPLDFQSPENSFVTNDDFVAAIYQLHVTVRNELWGQGGRDDMPRLAWYGTDLCCTYFDTSGSQDYKARWGADGVQTNLWKTFYKLIYDANVIIGRSVSSESKLTPDEQVVIEAEARFFRGYAYTMLAHLWGGVPIVLEETSGPKKDYVRASRDETYLQAASDLKFAAENLPDIDEVEESRINKLAASHVLSEVYISLKKWNEAIAEASKVIDHPNTALMTQRFGSRVNDTAHPEYPWGRGNDKDPYWDLFQPGNQDRSAGNKESIWNLQYAYQVSGGGDNNYLLERFVGPFITRATLKQSDGKTVAVCVSPSTYYMGRSQGFMKPSSYFLKSLWNKSGWDTDLRNSSYNIVRDIKVNNPGSEFHGKWIIADDLPVILSSNNDTARYYYPMVMKVTTPEKHPAEFWDPNQTIPGTVLGTVQQTWRKHYMIRLAETYLLRAEAYLGSGDKIKAAADINEVRRRSNAPDVSSDDVDIDYIMDEQLRELSFETLRIFTLGRLNKIVERNREVNPLVGIKIGDHQTVWAIPNSEIQKNTGAELEQNPGY</sequence>
<dbReference type="InterPro" id="IPR033985">
    <property type="entry name" value="SusD-like_N"/>
</dbReference>
<evidence type="ECO:0000256" key="5">
    <source>
        <dbReference type="ARBA" id="ARBA00023237"/>
    </source>
</evidence>
<accession>A0AA41Y9N2</accession>
<evidence type="ECO:0000256" key="4">
    <source>
        <dbReference type="ARBA" id="ARBA00023136"/>
    </source>
</evidence>
<protein>
    <submittedName>
        <fullName evidence="9">RagB/SusD family nutrient uptake outer membrane protein</fullName>
    </submittedName>
</protein>
<evidence type="ECO:0000256" key="6">
    <source>
        <dbReference type="SAM" id="SignalP"/>
    </source>
</evidence>
<dbReference type="Pfam" id="PF14322">
    <property type="entry name" value="SusD-like_3"/>
    <property type="match status" value="1"/>
</dbReference>
<evidence type="ECO:0000256" key="3">
    <source>
        <dbReference type="ARBA" id="ARBA00022729"/>
    </source>
</evidence>
<dbReference type="InterPro" id="IPR011990">
    <property type="entry name" value="TPR-like_helical_dom_sf"/>
</dbReference>
<comment type="caution">
    <text evidence="9">The sequence shown here is derived from an EMBL/GenBank/DDBJ whole genome shotgun (WGS) entry which is preliminary data.</text>
</comment>
<evidence type="ECO:0000256" key="1">
    <source>
        <dbReference type="ARBA" id="ARBA00004442"/>
    </source>
</evidence>
<dbReference type="PROSITE" id="PS51257">
    <property type="entry name" value="PROKAR_LIPOPROTEIN"/>
    <property type="match status" value="1"/>
</dbReference>
<keyword evidence="10" id="KW-1185">Reference proteome</keyword>
<evidence type="ECO:0000256" key="2">
    <source>
        <dbReference type="ARBA" id="ARBA00006275"/>
    </source>
</evidence>
<organism evidence="9 10">
    <name type="scientific">Gaoshiqia sediminis</name>
    <dbReference type="NCBI Taxonomy" id="2986998"/>
    <lineage>
        <taxon>Bacteria</taxon>
        <taxon>Pseudomonadati</taxon>
        <taxon>Bacteroidota</taxon>
        <taxon>Bacteroidia</taxon>
        <taxon>Marinilabiliales</taxon>
        <taxon>Prolixibacteraceae</taxon>
        <taxon>Gaoshiqia</taxon>
    </lineage>
</organism>
<dbReference type="AlphaFoldDB" id="A0AA41Y9N2"/>
<gene>
    <name evidence="9" type="ORF">N2K84_17310</name>
</gene>
<evidence type="ECO:0000313" key="9">
    <source>
        <dbReference type="EMBL" id="MCW0484500.1"/>
    </source>
</evidence>
<keyword evidence="5" id="KW-0998">Cell outer membrane</keyword>
<proteinExistence type="inferred from homology"/>
<evidence type="ECO:0000259" key="8">
    <source>
        <dbReference type="Pfam" id="PF14322"/>
    </source>
</evidence>
<dbReference type="RefSeq" id="WP_282593093.1">
    <property type="nucleotide sequence ID" value="NZ_JAPAAF010000039.1"/>
</dbReference>
<evidence type="ECO:0000313" key="10">
    <source>
        <dbReference type="Proteomes" id="UP001163821"/>
    </source>
</evidence>
<keyword evidence="4" id="KW-0472">Membrane</keyword>
<dbReference type="InterPro" id="IPR012944">
    <property type="entry name" value="SusD_RagB_dom"/>
</dbReference>
<comment type="subcellular location">
    <subcellularLocation>
        <location evidence="1">Cell outer membrane</location>
    </subcellularLocation>
</comment>